<sequence>MWTRNAQCKDFCARGYDTCNSANDSANNATCLSWYSSCVGAKDLPTLTSSCVSNSEASYLNGTSGDNAQDADLATCKSQCGYLYSTCLSSGDESVKEGCLSFYSECTSGTGNSTASSLNCVADVEQCYLDGTKSDSAVHEATRPAPALAIPVSLHSAALSTSHASDPLSLRSLRSTV</sequence>
<organism evidence="1 2">
    <name type="scientific">Aureobasidium pullulans</name>
    <name type="common">Black yeast</name>
    <name type="synonym">Pullularia pullulans</name>
    <dbReference type="NCBI Taxonomy" id="5580"/>
    <lineage>
        <taxon>Eukaryota</taxon>
        <taxon>Fungi</taxon>
        <taxon>Dikarya</taxon>
        <taxon>Ascomycota</taxon>
        <taxon>Pezizomycotina</taxon>
        <taxon>Dothideomycetes</taxon>
        <taxon>Dothideomycetidae</taxon>
        <taxon>Dothideales</taxon>
        <taxon>Saccotheciaceae</taxon>
        <taxon>Aureobasidium</taxon>
    </lineage>
</organism>
<gene>
    <name evidence="1" type="ORF">D6C83_06705</name>
</gene>
<name>A0A4V4LEB3_AURPU</name>
<reference evidence="1 2" key="1">
    <citation type="submission" date="2018-10" db="EMBL/GenBank/DDBJ databases">
        <title>Fifty Aureobasidium pullulans genomes reveal a recombining polyextremotolerant generalist.</title>
        <authorList>
            <person name="Gostincar C."/>
            <person name="Turk M."/>
            <person name="Zajc J."/>
            <person name="Gunde-Cimerman N."/>
        </authorList>
    </citation>
    <scope>NUCLEOTIDE SEQUENCE [LARGE SCALE GENOMIC DNA]</scope>
    <source>
        <strain evidence="1 2">EXF-3380</strain>
    </source>
</reference>
<dbReference type="EMBL" id="QZBU01002557">
    <property type="protein sequence ID" value="TIA35337.1"/>
    <property type="molecule type" value="Genomic_DNA"/>
</dbReference>
<evidence type="ECO:0000313" key="2">
    <source>
        <dbReference type="Proteomes" id="UP000304947"/>
    </source>
</evidence>
<protein>
    <submittedName>
        <fullName evidence="1">Uncharacterized protein</fullName>
    </submittedName>
</protein>
<dbReference type="Proteomes" id="UP000304947">
    <property type="component" value="Unassembled WGS sequence"/>
</dbReference>
<evidence type="ECO:0000313" key="1">
    <source>
        <dbReference type="EMBL" id="TIA35337.1"/>
    </source>
</evidence>
<comment type="caution">
    <text evidence="1">The sequence shown here is derived from an EMBL/GenBank/DDBJ whole genome shotgun (WGS) entry which is preliminary data.</text>
</comment>
<proteinExistence type="predicted"/>
<dbReference type="AlphaFoldDB" id="A0A4V4LEB3"/>
<accession>A0A4V4LEB3</accession>